<keyword evidence="1" id="KW-0812">Transmembrane</keyword>
<dbReference type="AlphaFoldDB" id="A0A450U721"/>
<keyword evidence="1" id="KW-1133">Transmembrane helix</keyword>
<proteinExistence type="predicted"/>
<keyword evidence="1" id="KW-0472">Membrane</keyword>
<reference evidence="2" key="1">
    <citation type="submission" date="2019-02" db="EMBL/GenBank/DDBJ databases">
        <authorList>
            <person name="Gruber-Vodicka R. H."/>
            <person name="Seah K. B. B."/>
        </authorList>
    </citation>
    <scope>NUCLEOTIDE SEQUENCE</scope>
    <source>
        <strain evidence="2">BECK_M6</strain>
    </source>
</reference>
<evidence type="ECO:0000313" key="2">
    <source>
        <dbReference type="EMBL" id="VFJ87456.1"/>
    </source>
</evidence>
<sequence>MFNFDPDIVDISGFFVFSLIFRGLLMLLGFPYFAKNSRIPLGERYTCLSMIKILFMRY</sequence>
<accession>A0A450U721</accession>
<evidence type="ECO:0000256" key="1">
    <source>
        <dbReference type="SAM" id="Phobius"/>
    </source>
</evidence>
<feature type="transmembrane region" description="Helical" evidence="1">
    <location>
        <begin position="12"/>
        <end position="34"/>
    </location>
</feature>
<name>A0A450U721_9GAMM</name>
<dbReference type="EMBL" id="CAADFH010000001">
    <property type="protein sequence ID" value="VFJ87456.1"/>
    <property type="molecule type" value="Genomic_DNA"/>
</dbReference>
<gene>
    <name evidence="2" type="ORF">BECKLFY1418A_GA0070994_1001114</name>
</gene>
<organism evidence="2">
    <name type="scientific">Candidatus Kentrum sp. LFY</name>
    <dbReference type="NCBI Taxonomy" id="2126342"/>
    <lineage>
        <taxon>Bacteria</taxon>
        <taxon>Pseudomonadati</taxon>
        <taxon>Pseudomonadota</taxon>
        <taxon>Gammaproteobacteria</taxon>
        <taxon>Candidatus Kentrum</taxon>
    </lineage>
</organism>
<protein>
    <submittedName>
        <fullName evidence="2">Uncharacterized protein</fullName>
    </submittedName>
</protein>